<protein>
    <submittedName>
        <fullName evidence="1">Protein of uncharacterized function (DUF1479)</fullName>
    </submittedName>
</protein>
<reference evidence="1 2" key="1">
    <citation type="submission" date="2018-12" db="EMBL/GenBank/DDBJ databases">
        <authorList>
            <consortium name="Pathogen Informatics"/>
        </authorList>
    </citation>
    <scope>NUCLEOTIDE SEQUENCE [LARGE SCALE GENOMIC DNA]</scope>
    <source>
        <strain evidence="1 2">NCTC6754</strain>
    </source>
</reference>
<organism evidence="1 2">
    <name type="scientific">Salmonella enterica I</name>
    <dbReference type="NCBI Taxonomy" id="59201"/>
    <lineage>
        <taxon>Bacteria</taxon>
        <taxon>Pseudomonadati</taxon>
        <taxon>Pseudomonadota</taxon>
        <taxon>Gammaproteobacteria</taxon>
        <taxon>Enterobacterales</taxon>
        <taxon>Enterobacteriaceae</taxon>
        <taxon>Salmonella</taxon>
    </lineage>
</organism>
<name>A0A447U6R8_SALET</name>
<dbReference type="AlphaFoldDB" id="A0A447U6R8"/>
<dbReference type="EMBL" id="LR134190">
    <property type="protein sequence ID" value="VEB61811.1"/>
    <property type="molecule type" value="Genomic_DNA"/>
</dbReference>
<dbReference type="InterPro" id="IPR010856">
    <property type="entry name" value="Gig2-like"/>
</dbReference>
<dbReference type="SUPFAM" id="SSF51197">
    <property type="entry name" value="Clavaminate synthase-like"/>
    <property type="match status" value="1"/>
</dbReference>
<sequence length="240" mass="26423">MFNGNVEQYDPWNAAHRTEVEEYTVDNTTKCSVFRTFQGWTALSDMLPGQGLLHVVPIPEAMAYILLRPLLDDVPEDELCGVAPGRVLPISEQWHPLLMAALTSIPPLEAGDSVWWHCDVIHSVAPVENQQGWGNVMYIPAAPMCEKNLAYARKVKAALETGASPGDFPREDYENHLGRALHAARSEYSRQAGIRYGRLTVVPPCPLTCGVPFAWAHPSYRTYAPGYVGPVNTTPPGVSV</sequence>
<dbReference type="PANTHER" id="PTHR30613:SF1">
    <property type="entry name" value="DUF1479 DOMAIN PROTEIN (AFU_ORTHOLOGUE AFUA_5G09280)"/>
    <property type="match status" value="1"/>
</dbReference>
<dbReference type="Gene3D" id="2.60.120.330">
    <property type="entry name" value="B-lactam Antibiotic, Isopenicillin N Synthase, Chain"/>
    <property type="match status" value="1"/>
</dbReference>
<evidence type="ECO:0000313" key="1">
    <source>
        <dbReference type="EMBL" id="VEB61811.1"/>
    </source>
</evidence>
<dbReference type="InterPro" id="IPR027443">
    <property type="entry name" value="IPNS-like_sf"/>
</dbReference>
<dbReference type="Proteomes" id="UP000269208">
    <property type="component" value="Chromosome"/>
</dbReference>
<dbReference type="PANTHER" id="PTHR30613">
    <property type="entry name" value="UNCHARACTERIZED PROTEIN YBIU-RELATED"/>
    <property type="match status" value="1"/>
</dbReference>
<evidence type="ECO:0000313" key="2">
    <source>
        <dbReference type="Proteomes" id="UP000269208"/>
    </source>
</evidence>
<accession>A0A447U6R8</accession>
<proteinExistence type="predicted"/>
<gene>
    <name evidence="1" type="primary">SBOV07801_2</name>
    <name evidence="1" type="ORF">NCTC6754_07186</name>
</gene>
<dbReference type="Pfam" id="PF07350">
    <property type="entry name" value="Gig2-like"/>
    <property type="match status" value="1"/>
</dbReference>